<dbReference type="EMBL" id="MN740350">
    <property type="protein sequence ID" value="QHU01779.1"/>
    <property type="molecule type" value="Genomic_DNA"/>
</dbReference>
<organism evidence="1">
    <name type="scientific">viral metagenome</name>
    <dbReference type="NCBI Taxonomy" id="1070528"/>
    <lineage>
        <taxon>unclassified sequences</taxon>
        <taxon>metagenomes</taxon>
        <taxon>organismal metagenomes</taxon>
    </lineage>
</organism>
<accession>A0A6C0J7Y8</accession>
<dbReference type="AlphaFoldDB" id="A0A6C0J7Y8"/>
<proteinExistence type="predicted"/>
<name>A0A6C0J7Y8_9ZZZZ</name>
<sequence>MSLNLGDFSMSFQDVKQILRKQVFDKDDDGQEMADYNQLMFKNSLRLYEYIFEEKKQQQKDFDGKLPSTIITAIWIFFNMGTQTRNLFDTLKYNKIMEILNSKNILEDLDMFQQIQDIKPVSLCEISNILHCGFLQNLELKVNLANLLHFRQTIFNSENCLDWYKNNNNSVIVKPVTQPNDENIKNIKHLHNLLNNFADPKYDPIFSK</sequence>
<evidence type="ECO:0000313" key="1">
    <source>
        <dbReference type="EMBL" id="QHU01779.1"/>
    </source>
</evidence>
<reference evidence="1" key="1">
    <citation type="journal article" date="2020" name="Nature">
        <title>Giant virus diversity and host interactions through global metagenomics.</title>
        <authorList>
            <person name="Schulz F."/>
            <person name="Roux S."/>
            <person name="Paez-Espino D."/>
            <person name="Jungbluth S."/>
            <person name="Walsh D.A."/>
            <person name="Denef V.J."/>
            <person name="McMahon K.D."/>
            <person name="Konstantinidis K.T."/>
            <person name="Eloe-Fadrosh E.A."/>
            <person name="Kyrpides N.C."/>
            <person name="Woyke T."/>
        </authorList>
    </citation>
    <scope>NUCLEOTIDE SEQUENCE</scope>
    <source>
        <strain evidence="1">GVMAG-M-3300025880-56</strain>
    </source>
</reference>
<protein>
    <submittedName>
        <fullName evidence="1">Uncharacterized protein</fullName>
    </submittedName>
</protein>